<name>A0A7W6CJ50_9SPHN</name>
<dbReference type="Proteomes" id="UP000548867">
    <property type="component" value="Unassembled WGS sequence"/>
</dbReference>
<gene>
    <name evidence="1" type="ORF">GGR38_003803</name>
</gene>
<reference evidence="1 2" key="1">
    <citation type="submission" date="2020-08" db="EMBL/GenBank/DDBJ databases">
        <title>Genomic Encyclopedia of Type Strains, Phase IV (KMG-IV): sequencing the most valuable type-strain genomes for metagenomic binning, comparative biology and taxonomic classification.</title>
        <authorList>
            <person name="Goeker M."/>
        </authorList>
    </citation>
    <scope>NUCLEOTIDE SEQUENCE [LARGE SCALE GENOMIC DNA]</scope>
    <source>
        <strain evidence="1 2">DSM 27057</strain>
    </source>
</reference>
<dbReference type="EMBL" id="JACIDX010000016">
    <property type="protein sequence ID" value="MBB3956837.1"/>
    <property type="molecule type" value="Genomic_DNA"/>
</dbReference>
<dbReference type="AlphaFoldDB" id="A0A7W6CJ50"/>
<sequence length="69" mass="7704">MIVEEVGWVNLNSDWPQISGSPAGYRFYMLARGILEERRSPTEKKPTPAAKVMLCVVIMKSRLLALALA</sequence>
<accession>A0A7W6CJ50</accession>
<protein>
    <submittedName>
        <fullName evidence="1">Uncharacterized protein</fullName>
    </submittedName>
</protein>
<proteinExistence type="predicted"/>
<evidence type="ECO:0000313" key="1">
    <source>
        <dbReference type="EMBL" id="MBB3956837.1"/>
    </source>
</evidence>
<organism evidence="1 2">
    <name type="scientific">Novosphingobium sediminicola</name>
    <dbReference type="NCBI Taxonomy" id="563162"/>
    <lineage>
        <taxon>Bacteria</taxon>
        <taxon>Pseudomonadati</taxon>
        <taxon>Pseudomonadota</taxon>
        <taxon>Alphaproteobacteria</taxon>
        <taxon>Sphingomonadales</taxon>
        <taxon>Sphingomonadaceae</taxon>
        <taxon>Novosphingobium</taxon>
    </lineage>
</organism>
<keyword evidence="2" id="KW-1185">Reference proteome</keyword>
<dbReference type="RefSeq" id="WP_183627675.1">
    <property type="nucleotide sequence ID" value="NZ_JACIDX010000016.1"/>
</dbReference>
<evidence type="ECO:0000313" key="2">
    <source>
        <dbReference type="Proteomes" id="UP000548867"/>
    </source>
</evidence>
<comment type="caution">
    <text evidence="1">The sequence shown here is derived from an EMBL/GenBank/DDBJ whole genome shotgun (WGS) entry which is preliminary data.</text>
</comment>